<evidence type="ECO:0000313" key="1">
    <source>
        <dbReference type="EMBL" id="GBN69979.1"/>
    </source>
</evidence>
<keyword evidence="2" id="KW-1185">Reference proteome</keyword>
<dbReference type="EMBL" id="BGPR01015621">
    <property type="protein sequence ID" value="GBN69979.1"/>
    <property type="molecule type" value="Genomic_DNA"/>
</dbReference>
<name>A0A4Y2R3K6_ARAVE</name>
<comment type="caution">
    <text evidence="1">The sequence shown here is derived from an EMBL/GenBank/DDBJ whole genome shotgun (WGS) entry which is preliminary data.</text>
</comment>
<gene>
    <name evidence="1" type="ORF">AVEN_240208_1</name>
</gene>
<reference evidence="1 2" key="1">
    <citation type="journal article" date="2019" name="Sci. Rep.">
        <title>Orb-weaving spider Araneus ventricosus genome elucidates the spidroin gene catalogue.</title>
        <authorList>
            <person name="Kono N."/>
            <person name="Nakamura H."/>
            <person name="Ohtoshi R."/>
            <person name="Moran D.A.P."/>
            <person name="Shinohara A."/>
            <person name="Yoshida Y."/>
            <person name="Fujiwara M."/>
            <person name="Mori M."/>
            <person name="Tomita M."/>
            <person name="Arakawa K."/>
        </authorList>
    </citation>
    <scope>NUCLEOTIDE SEQUENCE [LARGE SCALE GENOMIC DNA]</scope>
</reference>
<evidence type="ECO:0000313" key="2">
    <source>
        <dbReference type="Proteomes" id="UP000499080"/>
    </source>
</evidence>
<proteinExistence type="predicted"/>
<organism evidence="1 2">
    <name type="scientific">Araneus ventricosus</name>
    <name type="common">Orbweaver spider</name>
    <name type="synonym">Epeira ventricosa</name>
    <dbReference type="NCBI Taxonomy" id="182803"/>
    <lineage>
        <taxon>Eukaryota</taxon>
        <taxon>Metazoa</taxon>
        <taxon>Ecdysozoa</taxon>
        <taxon>Arthropoda</taxon>
        <taxon>Chelicerata</taxon>
        <taxon>Arachnida</taxon>
        <taxon>Araneae</taxon>
        <taxon>Araneomorphae</taxon>
        <taxon>Entelegynae</taxon>
        <taxon>Araneoidea</taxon>
        <taxon>Araneidae</taxon>
        <taxon>Araneus</taxon>
    </lineage>
</organism>
<dbReference type="Proteomes" id="UP000499080">
    <property type="component" value="Unassembled WGS sequence"/>
</dbReference>
<protein>
    <submittedName>
        <fullName evidence="1">Uncharacterized protein</fullName>
    </submittedName>
</protein>
<accession>A0A4Y2R3K6</accession>
<sequence>MKCVSTLVFHISTKNLFFSPKLSKGRSVKPVIPDGSTPLQMAPHHSVFQPIHLGWSFTETQLSPQTHQLRVIPISYCTCLSLRLLRGHSPLFHSTFFGIQEGKTFRQREIPMKIGVDTQSSWNSNEVGYPLEWMAIKMKYDSSRTTINHPCVWGGALVRGNVCGSQTEEIRAGRGVCSL</sequence>
<dbReference type="AlphaFoldDB" id="A0A4Y2R3K6"/>